<reference evidence="18" key="1">
    <citation type="journal article" date="2019" name="Int. J. Syst. Evol. Microbiol.">
        <title>The Global Catalogue of Microorganisms (GCM) 10K type strain sequencing project: providing services to taxonomists for standard genome sequencing and annotation.</title>
        <authorList>
            <consortium name="The Broad Institute Genomics Platform"/>
            <consortium name="The Broad Institute Genome Sequencing Center for Infectious Disease"/>
            <person name="Wu L."/>
            <person name="Ma J."/>
        </authorList>
    </citation>
    <scope>NUCLEOTIDE SEQUENCE [LARGE SCALE GENOMIC DNA]</scope>
    <source>
        <strain evidence="18">Q85</strain>
    </source>
</reference>
<evidence type="ECO:0000256" key="1">
    <source>
        <dbReference type="ARBA" id="ARBA00000843"/>
    </source>
</evidence>
<evidence type="ECO:0000256" key="11">
    <source>
        <dbReference type="ARBA" id="ARBA00023014"/>
    </source>
</evidence>
<dbReference type="InterPro" id="IPR044298">
    <property type="entry name" value="MIG/MutY"/>
</dbReference>
<gene>
    <name evidence="17" type="ORF">ACFSC3_07285</name>
</gene>
<evidence type="ECO:0000256" key="14">
    <source>
        <dbReference type="RuleBase" id="RU365096"/>
    </source>
</evidence>
<dbReference type="RefSeq" id="WP_380939757.1">
    <property type="nucleotide sequence ID" value="NZ_JBHUFC010000003.1"/>
</dbReference>
<evidence type="ECO:0000256" key="4">
    <source>
        <dbReference type="ARBA" id="ARBA00012045"/>
    </source>
</evidence>
<keyword evidence="9 17" id="KW-0378">Hydrolase</keyword>
<dbReference type="SUPFAM" id="SSF48150">
    <property type="entry name" value="DNA-glycosylase"/>
    <property type="match status" value="1"/>
</dbReference>
<keyword evidence="10 14" id="KW-0408">Iron</keyword>
<name>A0ABW4NBL5_9SPHN</name>
<evidence type="ECO:0000256" key="2">
    <source>
        <dbReference type="ARBA" id="ARBA00002933"/>
    </source>
</evidence>
<proteinExistence type="inferred from homology"/>
<dbReference type="Pfam" id="PF00730">
    <property type="entry name" value="HhH-GPD"/>
    <property type="match status" value="1"/>
</dbReference>
<feature type="compositionally biased region" description="Low complexity" evidence="15">
    <location>
        <begin position="277"/>
        <end position="286"/>
    </location>
</feature>
<dbReference type="Gene3D" id="1.10.340.30">
    <property type="entry name" value="Hypothetical protein, domain 2"/>
    <property type="match status" value="1"/>
</dbReference>
<dbReference type="Gene3D" id="3.90.79.10">
    <property type="entry name" value="Nucleoside Triphosphate Pyrophosphohydrolase"/>
    <property type="match status" value="1"/>
</dbReference>
<dbReference type="CDD" id="cd03431">
    <property type="entry name" value="NUDIX_DNA_Glycosylase_C-MutY"/>
    <property type="match status" value="1"/>
</dbReference>
<dbReference type="GO" id="GO:0016798">
    <property type="term" value="F:hydrolase activity, acting on glycosyl bonds"/>
    <property type="evidence" value="ECO:0007669"/>
    <property type="project" value="UniProtKB-KW"/>
</dbReference>
<comment type="similarity">
    <text evidence="3 14">Belongs to the Nth/MutY family.</text>
</comment>
<dbReference type="InterPro" id="IPR003265">
    <property type="entry name" value="HhH-GPD_domain"/>
</dbReference>
<dbReference type="SMART" id="SM00525">
    <property type="entry name" value="FES"/>
    <property type="match status" value="1"/>
</dbReference>
<evidence type="ECO:0000256" key="6">
    <source>
        <dbReference type="ARBA" id="ARBA00022485"/>
    </source>
</evidence>
<dbReference type="Proteomes" id="UP001597283">
    <property type="component" value="Unassembled WGS sequence"/>
</dbReference>
<keyword evidence="11" id="KW-0411">Iron-sulfur</keyword>
<dbReference type="SMART" id="SM00478">
    <property type="entry name" value="ENDO3c"/>
    <property type="match status" value="1"/>
</dbReference>
<keyword evidence="8 14" id="KW-0227">DNA damage</keyword>
<dbReference type="CDD" id="cd00056">
    <property type="entry name" value="ENDO3c"/>
    <property type="match status" value="1"/>
</dbReference>
<feature type="compositionally biased region" description="Gly residues" evidence="15">
    <location>
        <begin position="295"/>
        <end position="306"/>
    </location>
</feature>
<evidence type="ECO:0000256" key="10">
    <source>
        <dbReference type="ARBA" id="ARBA00023004"/>
    </source>
</evidence>
<evidence type="ECO:0000256" key="9">
    <source>
        <dbReference type="ARBA" id="ARBA00022801"/>
    </source>
</evidence>
<evidence type="ECO:0000259" key="16">
    <source>
        <dbReference type="SMART" id="SM00478"/>
    </source>
</evidence>
<accession>A0ABW4NBL5</accession>
<organism evidence="17 18">
    <name type="scientific">Sphingomonas floccifaciens</name>
    <dbReference type="NCBI Taxonomy" id="1844115"/>
    <lineage>
        <taxon>Bacteria</taxon>
        <taxon>Pseudomonadati</taxon>
        <taxon>Pseudomonadota</taxon>
        <taxon>Alphaproteobacteria</taxon>
        <taxon>Sphingomonadales</taxon>
        <taxon>Sphingomonadaceae</taxon>
        <taxon>Sphingomonas</taxon>
    </lineage>
</organism>
<evidence type="ECO:0000256" key="7">
    <source>
        <dbReference type="ARBA" id="ARBA00022723"/>
    </source>
</evidence>
<evidence type="ECO:0000313" key="17">
    <source>
        <dbReference type="EMBL" id="MFD1787372.1"/>
    </source>
</evidence>
<dbReference type="PANTHER" id="PTHR42944:SF1">
    <property type="entry name" value="ADENINE DNA GLYCOSYLASE"/>
    <property type="match status" value="1"/>
</dbReference>
<dbReference type="Pfam" id="PF14815">
    <property type="entry name" value="NUDIX_4"/>
    <property type="match status" value="1"/>
</dbReference>
<comment type="function">
    <text evidence="2">Adenine glycosylase active on G-A mispairs. MutY also corrects error-prone DNA synthesis past GO lesions which are due to the oxidatively damaged form of guanine: 7,8-dihydro-8-oxoguanine (8-oxo-dGTP).</text>
</comment>
<comment type="cofactor">
    <cofactor evidence="14">
        <name>[4Fe-4S] cluster</name>
        <dbReference type="ChEBI" id="CHEBI:49883"/>
    </cofactor>
    <text evidence="14">Binds 1 [4Fe-4S] cluster.</text>
</comment>
<keyword evidence="13 14" id="KW-0326">Glycosidase</keyword>
<evidence type="ECO:0000256" key="3">
    <source>
        <dbReference type="ARBA" id="ARBA00008343"/>
    </source>
</evidence>
<dbReference type="InterPro" id="IPR015797">
    <property type="entry name" value="NUDIX_hydrolase-like_dom_sf"/>
</dbReference>
<comment type="caution">
    <text evidence="17">The sequence shown here is derived from an EMBL/GenBank/DDBJ whole genome shotgun (WGS) entry which is preliminary data.</text>
</comment>
<protein>
    <recommendedName>
        <fullName evidence="5 14">Adenine DNA glycosylase</fullName>
        <ecNumber evidence="4 14">3.2.2.31</ecNumber>
    </recommendedName>
</protein>
<feature type="domain" description="HhH-GPD" evidence="16">
    <location>
        <begin position="56"/>
        <end position="199"/>
    </location>
</feature>
<dbReference type="InterPro" id="IPR023170">
    <property type="entry name" value="HhH_base_excis_C"/>
</dbReference>
<dbReference type="EC" id="3.2.2.31" evidence="4 14"/>
<evidence type="ECO:0000256" key="8">
    <source>
        <dbReference type="ARBA" id="ARBA00022763"/>
    </source>
</evidence>
<dbReference type="SUPFAM" id="SSF55811">
    <property type="entry name" value="Nudix"/>
    <property type="match status" value="1"/>
</dbReference>
<evidence type="ECO:0000256" key="13">
    <source>
        <dbReference type="ARBA" id="ARBA00023295"/>
    </source>
</evidence>
<keyword evidence="18" id="KW-1185">Reference proteome</keyword>
<keyword evidence="6" id="KW-0004">4Fe-4S</keyword>
<keyword evidence="12" id="KW-0234">DNA repair</keyword>
<comment type="catalytic activity">
    <reaction evidence="1 14">
        <text>Hydrolyzes free adenine bases from 7,8-dihydro-8-oxoguanine:adenine mismatched double-stranded DNA, leaving an apurinic site.</text>
        <dbReference type="EC" id="3.2.2.31"/>
    </reaction>
</comment>
<evidence type="ECO:0000313" key="18">
    <source>
        <dbReference type="Proteomes" id="UP001597283"/>
    </source>
</evidence>
<dbReference type="InterPro" id="IPR003651">
    <property type="entry name" value="Endonuclease3_FeS-loop_motif"/>
</dbReference>
<dbReference type="PANTHER" id="PTHR42944">
    <property type="entry name" value="ADENINE DNA GLYCOSYLASE"/>
    <property type="match status" value="1"/>
</dbReference>
<evidence type="ECO:0000256" key="12">
    <source>
        <dbReference type="ARBA" id="ARBA00023204"/>
    </source>
</evidence>
<feature type="region of interest" description="Disordered" evidence="15">
    <location>
        <begin position="275"/>
        <end position="315"/>
    </location>
</feature>
<dbReference type="Gene3D" id="1.10.1670.10">
    <property type="entry name" value="Helix-hairpin-Helix base-excision DNA repair enzymes (C-terminal)"/>
    <property type="match status" value="1"/>
</dbReference>
<evidence type="ECO:0000256" key="15">
    <source>
        <dbReference type="SAM" id="MobiDB-lite"/>
    </source>
</evidence>
<dbReference type="EMBL" id="JBHUFC010000003">
    <property type="protein sequence ID" value="MFD1787372.1"/>
    <property type="molecule type" value="Genomic_DNA"/>
</dbReference>
<dbReference type="InterPro" id="IPR029119">
    <property type="entry name" value="MutY_C"/>
</dbReference>
<dbReference type="InterPro" id="IPR011257">
    <property type="entry name" value="DNA_glycosylase"/>
</dbReference>
<keyword evidence="7" id="KW-0479">Metal-binding</keyword>
<sequence>MCGDPCHRAAVSAKVSPQIAAPLLAWYDANARSLPWRAPPGSPPPDPYRVWLSEVMLQQTTVAAVRPRFESWVARWPTLADFAEASDDDVMAAWAGLGYYARARNLLKCARAVAADHGGRFPDTEAALRALPGLGDYTAAAVAAIAFGRRAVVVDANVKRVVTRLFADDGGNIRALADSITPDDRAGDFAQAMMDLGSSICTPRAPKCLLCPLREDCAGFATGDPEAYPAKKAKAEKPTRHGTIFWLARGEDVLLVRRPDKGLLGGMRALPSGPWTLAHPHPSAASPLPPSPIGRGKGPAAEGGGKGEGEMEGAPAQADWQWLDGEIVHVFTHFRLVCRLAAARVEAQEAGAGGEWWPVARLGQAGLPTLFAKAAEKFRRDCDAV</sequence>
<evidence type="ECO:0000256" key="5">
    <source>
        <dbReference type="ARBA" id="ARBA00022023"/>
    </source>
</evidence>